<keyword evidence="4" id="KW-1133">Transmembrane helix</keyword>
<dbReference type="AlphaFoldDB" id="A0A075K0F2"/>
<keyword evidence="3" id="KW-0281">Fimbrium</keyword>
<evidence type="ECO:0000313" key="6">
    <source>
        <dbReference type="Proteomes" id="UP000027987"/>
    </source>
</evidence>
<protein>
    <submittedName>
        <fullName evidence="5">Fimbrial protein</fullName>
    </submittedName>
</protein>
<dbReference type="PANTHER" id="PTHR30093">
    <property type="entry name" value="GENERAL SECRETION PATHWAY PROTEIN G"/>
    <property type="match status" value="1"/>
</dbReference>
<sequence>MKNQKGFTLIELMIVVAIIAILAAIAIPQYQTYVVRSQVTRVIGEAGDLKVAVEDCLNAGATTFGTPASCVNTATSSDLITGNLPAVTFGQTATIIADFGSHANSALSGAQVKWTRNTSGGWSCSTTVTAKYAPASCQ</sequence>
<gene>
    <name evidence="5" type="ORF">HY57_08220</name>
</gene>
<dbReference type="PATRIC" id="fig|1217721.7.peg.1705"/>
<organism evidence="5 6">
    <name type="scientific">Dyella japonica A8</name>
    <dbReference type="NCBI Taxonomy" id="1217721"/>
    <lineage>
        <taxon>Bacteria</taxon>
        <taxon>Pseudomonadati</taxon>
        <taxon>Pseudomonadota</taxon>
        <taxon>Gammaproteobacteria</taxon>
        <taxon>Lysobacterales</taxon>
        <taxon>Rhodanobacteraceae</taxon>
        <taxon>Dyella</taxon>
    </lineage>
</organism>
<dbReference type="SUPFAM" id="SSF54523">
    <property type="entry name" value="Pili subunits"/>
    <property type="match status" value="1"/>
</dbReference>
<dbReference type="InterPro" id="IPR045584">
    <property type="entry name" value="Pilin-like"/>
</dbReference>
<reference evidence="5 6" key="1">
    <citation type="submission" date="2014-07" db="EMBL/GenBank/DDBJ databases">
        <title>Complete Genome Sequence of Dyella japonica Strain A8 Isolated from Malaysian Tropical Soil.</title>
        <authorList>
            <person name="Hui R.K.H."/>
            <person name="Chen J.-W."/>
            <person name="Chan K.-G."/>
            <person name="Leung F.C.C."/>
        </authorList>
    </citation>
    <scope>NUCLEOTIDE SEQUENCE [LARGE SCALE GENOMIC DNA]</scope>
    <source>
        <strain evidence="5 6">A8</strain>
    </source>
</reference>
<dbReference type="InterPro" id="IPR012902">
    <property type="entry name" value="N_methyl_site"/>
</dbReference>
<evidence type="ECO:0000256" key="3">
    <source>
        <dbReference type="RuleBase" id="RU000389"/>
    </source>
</evidence>
<dbReference type="KEGG" id="dja:HY57_08220"/>
<evidence type="ECO:0000313" key="5">
    <source>
        <dbReference type="EMBL" id="AIF47262.1"/>
    </source>
</evidence>
<proteinExistence type="inferred from homology"/>
<dbReference type="Proteomes" id="UP000027987">
    <property type="component" value="Chromosome"/>
</dbReference>
<feature type="transmembrane region" description="Helical" evidence="4">
    <location>
        <begin position="7"/>
        <end position="27"/>
    </location>
</feature>
<keyword evidence="2" id="KW-0488">Methylation</keyword>
<keyword evidence="4" id="KW-0812">Transmembrane</keyword>
<dbReference type="EMBL" id="CP008884">
    <property type="protein sequence ID" value="AIF47262.1"/>
    <property type="molecule type" value="Genomic_DNA"/>
</dbReference>
<evidence type="ECO:0000256" key="2">
    <source>
        <dbReference type="ARBA" id="ARBA00022481"/>
    </source>
</evidence>
<dbReference type="GO" id="GO:0044096">
    <property type="term" value="C:type IV pilus"/>
    <property type="evidence" value="ECO:0007669"/>
    <property type="project" value="TreeGrafter"/>
</dbReference>
<dbReference type="PANTHER" id="PTHR30093:SF34">
    <property type="entry name" value="PREPILIN PEPTIDASE-DEPENDENT PROTEIN D"/>
    <property type="match status" value="1"/>
</dbReference>
<accession>A0A075K0F2</accession>
<dbReference type="PROSITE" id="PS00409">
    <property type="entry name" value="PROKAR_NTER_METHYL"/>
    <property type="match status" value="1"/>
</dbReference>
<dbReference type="Gene3D" id="3.30.700.10">
    <property type="entry name" value="Glycoprotein, Type 4 Pilin"/>
    <property type="match status" value="1"/>
</dbReference>
<dbReference type="NCBIfam" id="TIGR02532">
    <property type="entry name" value="IV_pilin_GFxxxE"/>
    <property type="match status" value="1"/>
</dbReference>
<dbReference type="OrthoDB" id="5767514at2"/>
<dbReference type="InterPro" id="IPR001082">
    <property type="entry name" value="Pilin"/>
</dbReference>
<keyword evidence="6" id="KW-1185">Reference proteome</keyword>
<dbReference type="Pfam" id="PF00114">
    <property type="entry name" value="Pilin"/>
    <property type="match status" value="1"/>
</dbReference>
<dbReference type="STRING" id="1217721.HY57_08220"/>
<dbReference type="HOGENOM" id="CLU_091705_4_0_6"/>
<name>A0A075K0F2_9GAMM</name>
<dbReference type="GO" id="GO:0043107">
    <property type="term" value="P:type IV pilus-dependent motility"/>
    <property type="evidence" value="ECO:0007669"/>
    <property type="project" value="TreeGrafter"/>
</dbReference>
<evidence type="ECO:0000256" key="1">
    <source>
        <dbReference type="ARBA" id="ARBA00005233"/>
    </source>
</evidence>
<evidence type="ECO:0000256" key="4">
    <source>
        <dbReference type="SAM" id="Phobius"/>
    </source>
</evidence>
<dbReference type="GO" id="GO:0007155">
    <property type="term" value="P:cell adhesion"/>
    <property type="evidence" value="ECO:0007669"/>
    <property type="project" value="InterPro"/>
</dbReference>
<dbReference type="Pfam" id="PF07963">
    <property type="entry name" value="N_methyl"/>
    <property type="match status" value="1"/>
</dbReference>
<keyword evidence="4" id="KW-0472">Membrane</keyword>
<comment type="similarity">
    <text evidence="1 3">Belongs to the N-Me-Phe pilin family.</text>
</comment>
<dbReference type="RefSeq" id="WP_019467326.1">
    <property type="nucleotide sequence ID" value="NZ_ALOY01000183.1"/>
</dbReference>